<comment type="caution">
    <text evidence="1">The sequence shown here is derived from an EMBL/GenBank/DDBJ whole genome shotgun (WGS) entry which is preliminary data.</text>
</comment>
<accession>A0A919NAI5</accession>
<sequence>MNDERLLSVSDAWDPHVHVDGNLVRASKDVRNLLASTFGLVADLPAEVETGCGRRVAFAATSPHPERVTCLLCREYAGEQHRQFADQLESLFGMSPGAGVAPGLSVSAEDAAKAVALHRDIARRFAGDG</sequence>
<keyword evidence="2" id="KW-1185">Reference proteome</keyword>
<evidence type="ECO:0000313" key="2">
    <source>
        <dbReference type="Proteomes" id="UP000629619"/>
    </source>
</evidence>
<name>A0A919NAI5_9ACTN</name>
<gene>
    <name evidence="1" type="ORF">Asi03nite_50950</name>
</gene>
<dbReference type="RefSeq" id="WP_239102911.1">
    <property type="nucleotide sequence ID" value="NZ_BOMW01000051.1"/>
</dbReference>
<reference evidence="1" key="1">
    <citation type="submission" date="2021-01" db="EMBL/GenBank/DDBJ databases">
        <title>Whole genome shotgun sequence of Actinoplanes siamensis NBRC 109076.</title>
        <authorList>
            <person name="Komaki H."/>
            <person name="Tamura T."/>
        </authorList>
    </citation>
    <scope>NUCLEOTIDE SEQUENCE</scope>
    <source>
        <strain evidence="1">NBRC 109076</strain>
    </source>
</reference>
<dbReference type="EMBL" id="BOMW01000051">
    <property type="protein sequence ID" value="GIF07557.1"/>
    <property type="molecule type" value="Genomic_DNA"/>
</dbReference>
<dbReference type="Proteomes" id="UP000629619">
    <property type="component" value="Unassembled WGS sequence"/>
</dbReference>
<proteinExistence type="predicted"/>
<dbReference type="AlphaFoldDB" id="A0A919NAI5"/>
<protein>
    <submittedName>
        <fullName evidence="1">Uncharacterized protein</fullName>
    </submittedName>
</protein>
<evidence type="ECO:0000313" key="1">
    <source>
        <dbReference type="EMBL" id="GIF07557.1"/>
    </source>
</evidence>
<organism evidence="1 2">
    <name type="scientific">Actinoplanes siamensis</name>
    <dbReference type="NCBI Taxonomy" id="1223317"/>
    <lineage>
        <taxon>Bacteria</taxon>
        <taxon>Bacillati</taxon>
        <taxon>Actinomycetota</taxon>
        <taxon>Actinomycetes</taxon>
        <taxon>Micromonosporales</taxon>
        <taxon>Micromonosporaceae</taxon>
        <taxon>Actinoplanes</taxon>
    </lineage>
</organism>